<organism evidence="2 3">
    <name type="scientific">Arcticibacterium luteifluviistationis</name>
    <dbReference type="NCBI Taxonomy" id="1784714"/>
    <lineage>
        <taxon>Bacteria</taxon>
        <taxon>Pseudomonadati</taxon>
        <taxon>Bacteroidota</taxon>
        <taxon>Cytophagia</taxon>
        <taxon>Cytophagales</taxon>
        <taxon>Leadbetterellaceae</taxon>
        <taxon>Arcticibacterium</taxon>
    </lineage>
</organism>
<dbReference type="EMBL" id="CP029480">
    <property type="protein sequence ID" value="AWW00971.1"/>
    <property type="molecule type" value="Genomic_DNA"/>
</dbReference>
<dbReference type="InterPro" id="IPR011008">
    <property type="entry name" value="Dimeric_a/b-barrel"/>
</dbReference>
<evidence type="ECO:0000313" key="3">
    <source>
        <dbReference type="Proteomes" id="UP000249873"/>
    </source>
</evidence>
<dbReference type="Proteomes" id="UP000249873">
    <property type="component" value="Chromosome"/>
</dbReference>
<dbReference type="OrthoDB" id="7189263at2"/>
<dbReference type="SUPFAM" id="SSF54909">
    <property type="entry name" value="Dimeric alpha+beta barrel"/>
    <property type="match status" value="1"/>
</dbReference>
<evidence type="ECO:0000259" key="1">
    <source>
        <dbReference type="PROSITE" id="PS51502"/>
    </source>
</evidence>
<protein>
    <submittedName>
        <fullName evidence="2">Stress protein</fullName>
    </submittedName>
</protein>
<dbReference type="PROSITE" id="PS51502">
    <property type="entry name" value="S_R_A_B_BARREL"/>
    <property type="match status" value="1"/>
</dbReference>
<keyword evidence="3" id="KW-1185">Reference proteome</keyword>
<dbReference type="Pfam" id="PF07876">
    <property type="entry name" value="Dabb"/>
    <property type="match status" value="1"/>
</dbReference>
<feature type="domain" description="Stress-response A/B barrel" evidence="1">
    <location>
        <begin position="41"/>
        <end position="136"/>
    </location>
</feature>
<proteinExistence type="predicted"/>
<dbReference type="Gene3D" id="3.30.70.100">
    <property type="match status" value="1"/>
</dbReference>
<name>A0A2Z4GI29_9BACT</name>
<evidence type="ECO:0000313" key="2">
    <source>
        <dbReference type="EMBL" id="AWW00971.1"/>
    </source>
</evidence>
<accession>A0A2Z4GI29</accession>
<sequence>MKSILSLLILSIAFSCTPIEEKAAEVTETITEAVTELENPFIHHVYFYLNNPDSAEDRAELVEGLNKLAKVETIQKHYIGFPAATDREVIVKDYSISWMCLFKNMEEEEMYQVDPIHLKFVEDYSHLWSTVKIYDSVQ</sequence>
<dbReference type="InterPro" id="IPR013097">
    <property type="entry name" value="Dabb"/>
</dbReference>
<dbReference type="PROSITE" id="PS51257">
    <property type="entry name" value="PROKAR_LIPOPROTEIN"/>
    <property type="match status" value="1"/>
</dbReference>
<dbReference type="RefSeq" id="WP_111374337.1">
    <property type="nucleotide sequence ID" value="NZ_CP029480.1"/>
</dbReference>
<gene>
    <name evidence="2" type="ORF">DJ013_18770</name>
</gene>
<dbReference type="KEGG" id="als:DJ013_18770"/>
<dbReference type="SMART" id="SM00886">
    <property type="entry name" value="Dabb"/>
    <property type="match status" value="1"/>
</dbReference>
<reference evidence="2 3" key="1">
    <citation type="submission" date="2018-05" db="EMBL/GenBank/DDBJ databases">
        <title>Complete genome sequence of Arcticibacterium luteifluviistationis SM1504T, a cytophagaceae bacterium isolated from Arctic surface seawater.</title>
        <authorList>
            <person name="Li Y."/>
            <person name="Qin Q.-L."/>
        </authorList>
    </citation>
    <scope>NUCLEOTIDE SEQUENCE [LARGE SCALE GENOMIC DNA]</scope>
    <source>
        <strain evidence="2 3">SM1504</strain>
    </source>
</reference>
<dbReference type="AlphaFoldDB" id="A0A2Z4GI29"/>